<dbReference type="EMBL" id="JALLKP010000002">
    <property type="protein sequence ID" value="KAK2196930.1"/>
    <property type="molecule type" value="Genomic_DNA"/>
</dbReference>
<keyword evidence="2" id="KW-0819">tRNA processing</keyword>
<protein>
    <submittedName>
        <fullName evidence="3">Bifunctional Rossmann-like alpha-beta-alpha sandwich fold/Cytoplasmic tRNA 2-thiolation protein 2</fullName>
    </submittedName>
</protein>
<name>A0AAD9UPL9_9APIC</name>
<dbReference type="Gene3D" id="3.40.50.620">
    <property type="entry name" value="HUPs"/>
    <property type="match status" value="1"/>
</dbReference>
<keyword evidence="4" id="KW-1185">Reference proteome</keyword>
<dbReference type="Proteomes" id="UP001214638">
    <property type="component" value="Unassembled WGS sequence"/>
</dbReference>
<keyword evidence="1" id="KW-0963">Cytoplasm</keyword>
<dbReference type="GO" id="GO:0005829">
    <property type="term" value="C:cytosol"/>
    <property type="evidence" value="ECO:0007669"/>
    <property type="project" value="TreeGrafter"/>
</dbReference>
<evidence type="ECO:0000313" key="4">
    <source>
        <dbReference type="Proteomes" id="UP001214638"/>
    </source>
</evidence>
<evidence type="ECO:0000313" key="3">
    <source>
        <dbReference type="EMBL" id="KAK2196930.1"/>
    </source>
</evidence>
<evidence type="ECO:0000256" key="1">
    <source>
        <dbReference type="ARBA" id="ARBA00022490"/>
    </source>
</evidence>
<dbReference type="PANTHER" id="PTHR20882:SF14">
    <property type="entry name" value="CYTOPLASMIC TRNA 2-THIOLATION PROTEIN 2"/>
    <property type="match status" value="1"/>
</dbReference>
<proteinExistence type="predicted"/>
<dbReference type="InterPro" id="IPR019407">
    <property type="entry name" value="CTU2"/>
</dbReference>
<sequence>MKFTCCNDNTSSGRSLKRAVDTSHNTPILCYKCHDEPATINTRQPACSSCFISVFTRAFTSNLRFKCSMKDQENNNVGIIVNDTVASIALIHLVLDRNKRRFLKVSKGHTVPSTCMMQHMIESDDLKLRLILAFDQGDSGTNEFTQRSIQYIQSISKFMNEMLESENDVSLTKYDHIHIATISNVKIAYIRLCFFIHPNEESCTNECREFIELVVCLCNENIDVKAFLLQLLKQYNIRALLRWVPEKVSSILTSETLEQVAENILFATCVGGENKVARIGGFIDTLSIGTNLVHIKRPLITLKSKELVLYHRLHKLPYVYKRDLRNFDKRQSTILGSIHNLLESMEELGNNSLHNIINVTNKLIVCNAKNSKNCLVCFGATDNDDNVEPYCKMCRYFASRNSSMPIIFNTLFKYSP</sequence>
<dbReference type="GO" id="GO:0016783">
    <property type="term" value="F:sulfurtransferase activity"/>
    <property type="evidence" value="ECO:0007669"/>
    <property type="project" value="TreeGrafter"/>
</dbReference>
<evidence type="ECO:0000256" key="2">
    <source>
        <dbReference type="ARBA" id="ARBA00022694"/>
    </source>
</evidence>
<dbReference type="KEGG" id="bdw:94336477"/>
<dbReference type="GO" id="GO:0002143">
    <property type="term" value="P:tRNA wobble position uridine thiolation"/>
    <property type="evidence" value="ECO:0007669"/>
    <property type="project" value="TreeGrafter"/>
</dbReference>
<gene>
    <name evidence="3" type="ORF">BdWA1_002179</name>
</gene>
<accession>A0AAD9UPL9</accession>
<organism evidence="3 4">
    <name type="scientific">Babesia duncani</name>
    <dbReference type="NCBI Taxonomy" id="323732"/>
    <lineage>
        <taxon>Eukaryota</taxon>
        <taxon>Sar</taxon>
        <taxon>Alveolata</taxon>
        <taxon>Apicomplexa</taxon>
        <taxon>Aconoidasida</taxon>
        <taxon>Piroplasmida</taxon>
        <taxon>Babesiidae</taxon>
        <taxon>Babesia</taxon>
    </lineage>
</organism>
<dbReference type="SUPFAM" id="SSF52402">
    <property type="entry name" value="Adenine nucleotide alpha hydrolases-like"/>
    <property type="match status" value="1"/>
</dbReference>
<dbReference type="GeneID" id="94336477"/>
<reference evidence="3" key="1">
    <citation type="journal article" date="2023" name="Nat. Microbiol.">
        <title>Babesia duncani multi-omics identifies virulence factors and drug targets.</title>
        <authorList>
            <person name="Singh P."/>
            <person name="Lonardi S."/>
            <person name="Liang Q."/>
            <person name="Vydyam P."/>
            <person name="Khabirova E."/>
            <person name="Fang T."/>
            <person name="Gihaz S."/>
            <person name="Thekkiniath J."/>
            <person name="Munshi M."/>
            <person name="Abel S."/>
            <person name="Ciampossin L."/>
            <person name="Batugedara G."/>
            <person name="Gupta M."/>
            <person name="Lu X.M."/>
            <person name="Lenz T."/>
            <person name="Chakravarty S."/>
            <person name="Cornillot E."/>
            <person name="Hu Y."/>
            <person name="Ma W."/>
            <person name="Gonzalez L.M."/>
            <person name="Sanchez S."/>
            <person name="Estrada K."/>
            <person name="Sanchez-Flores A."/>
            <person name="Montero E."/>
            <person name="Harb O.S."/>
            <person name="Le Roch K.G."/>
            <person name="Mamoun C.B."/>
        </authorList>
    </citation>
    <scope>NUCLEOTIDE SEQUENCE</scope>
    <source>
        <strain evidence="3">WA1</strain>
    </source>
</reference>
<dbReference type="RefSeq" id="XP_067803772.1">
    <property type="nucleotide sequence ID" value="XM_067947208.1"/>
</dbReference>
<dbReference type="GO" id="GO:0000049">
    <property type="term" value="F:tRNA binding"/>
    <property type="evidence" value="ECO:0007669"/>
    <property type="project" value="InterPro"/>
</dbReference>
<dbReference type="InterPro" id="IPR014729">
    <property type="entry name" value="Rossmann-like_a/b/a_fold"/>
</dbReference>
<dbReference type="PANTHER" id="PTHR20882">
    <property type="entry name" value="CYTOPLASMIC TRNA 2-THIOLATION PROTEIN 2"/>
    <property type="match status" value="1"/>
</dbReference>
<comment type="caution">
    <text evidence="3">The sequence shown here is derived from an EMBL/GenBank/DDBJ whole genome shotgun (WGS) entry which is preliminary data.</text>
</comment>
<dbReference type="AlphaFoldDB" id="A0AAD9UPL9"/>